<dbReference type="InterPro" id="IPR002711">
    <property type="entry name" value="HNH"/>
</dbReference>
<gene>
    <name evidence="4" type="ORF">DFR68_10299</name>
</gene>
<dbReference type="Pfam" id="PF02342">
    <property type="entry name" value="TerD"/>
    <property type="match status" value="1"/>
</dbReference>
<keyword evidence="5" id="KW-1185">Reference proteome</keyword>
<dbReference type="InterPro" id="IPR051324">
    <property type="entry name" value="Stress/Tellurium_Resist"/>
</dbReference>
<proteinExistence type="inferred from homology"/>
<feature type="domain" description="HNH nuclease" evidence="3">
    <location>
        <begin position="492"/>
        <end position="542"/>
    </location>
</feature>
<reference evidence="4 5" key="1">
    <citation type="submission" date="2018-07" db="EMBL/GenBank/DDBJ databases">
        <title>Genomic Encyclopedia of Type Strains, Phase IV (KMG-IV): sequencing the most valuable type-strain genomes for metagenomic binning, comparative biology and taxonomic classification.</title>
        <authorList>
            <person name="Goeker M."/>
        </authorList>
    </citation>
    <scope>NUCLEOTIDE SEQUENCE [LARGE SCALE GENOMIC DNA]</scope>
    <source>
        <strain evidence="4 5">DSM 44952</strain>
    </source>
</reference>
<evidence type="ECO:0000313" key="5">
    <source>
        <dbReference type="Proteomes" id="UP000255355"/>
    </source>
</evidence>
<dbReference type="GO" id="GO:0003676">
    <property type="term" value="F:nucleic acid binding"/>
    <property type="evidence" value="ECO:0007669"/>
    <property type="project" value="InterPro"/>
</dbReference>
<dbReference type="Proteomes" id="UP000255355">
    <property type="component" value="Unassembled WGS sequence"/>
</dbReference>
<name>A0A370HAL8_9NOCA</name>
<evidence type="ECO:0000313" key="4">
    <source>
        <dbReference type="EMBL" id="RDI53978.1"/>
    </source>
</evidence>
<accession>A0A370HAL8</accession>
<dbReference type="Pfam" id="PF01844">
    <property type="entry name" value="HNH"/>
    <property type="match status" value="1"/>
</dbReference>
<dbReference type="Gene3D" id="1.10.30.50">
    <property type="match status" value="1"/>
</dbReference>
<sequence>MNRTETGLTPVPNALLSVLLSWRSTQVVDVHALLLSEDGRVRSARDAVFFNAPRHPSQAVTLDQEPLPGTARLSVSLPRTEPEIARILVTGSVEDGDLARIPGLALSVDDAEGLVARTDVAGAAPVSASPGPFRAMVFGEFRRGDDRWWFRPGGTARPGLAELFADFGVPVDGADRRISLRRTTIDDRIGDIPAAPPDPDRADWHPDRTDPTVLRWWDGIAWTDTTMPVVPPDSRICVRCGRRRGWRVLGTPTPCRTCTAEIEEYLTGWRARAWRVLTGDGPHGHAWDELWTALRFRRIDADTGRAALRSPGLAYLERLAAFADGEIGPDDLDDFETTAQALALAGPLVEDLRRRLQRARTLSRLRAGDLPSVHIADLHLDPEERVHVDIPATRVRQLARGPKATAGRLICSNKKLRFVGPEAGIELPWSRVVSVTAADGVVAVAATSARGGAEFEVTDPDFVAAALEGALRVAKRLALAPGRRDRRSIPPEMKAEVWQRDGGTCADCGATHYLEFDHIIPLSRGGATSPANLQILCRACNRGKGARI</sequence>
<dbReference type="Pfam" id="PF10708">
    <property type="entry name" value="DUF2510"/>
    <property type="match status" value="1"/>
</dbReference>
<dbReference type="STRING" id="1210089.GCA_001613165_01694"/>
<dbReference type="PANTHER" id="PTHR32097">
    <property type="entry name" value="CAMP-BINDING PROTEIN 1-RELATED"/>
    <property type="match status" value="1"/>
</dbReference>
<comment type="caution">
    <text evidence="4">The sequence shown here is derived from an EMBL/GenBank/DDBJ whole genome shotgun (WGS) entry which is preliminary data.</text>
</comment>
<dbReference type="GO" id="GO:0008270">
    <property type="term" value="F:zinc ion binding"/>
    <property type="evidence" value="ECO:0007669"/>
    <property type="project" value="InterPro"/>
</dbReference>
<feature type="region of interest" description="Disordered" evidence="2">
    <location>
        <begin position="188"/>
        <end position="207"/>
    </location>
</feature>
<dbReference type="RefSeq" id="WP_068016056.1">
    <property type="nucleotide sequence ID" value="NZ_QQAZ01000002.1"/>
</dbReference>
<dbReference type="Gene3D" id="2.60.60.30">
    <property type="entry name" value="sav2460 like domains"/>
    <property type="match status" value="1"/>
</dbReference>
<evidence type="ECO:0000256" key="1">
    <source>
        <dbReference type="ARBA" id="ARBA00008775"/>
    </source>
</evidence>
<dbReference type="PANTHER" id="PTHR32097:SF4">
    <property type="entry name" value="GENERAL STRESS PROTEIN 16U"/>
    <property type="match status" value="1"/>
</dbReference>
<feature type="compositionally biased region" description="Basic and acidic residues" evidence="2">
    <location>
        <begin position="198"/>
        <end position="207"/>
    </location>
</feature>
<evidence type="ECO:0000259" key="3">
    <source>
        <dbReference type="SMART" id="SM00507"/>
    </source>
</evidence>
<dbReference type="InterPro" id="IPR003325">
    <property type="entry name" value="TerD"/>
</dbReference>
<dbReference type="GO" id="GO:0004519">
    <property type="term" value="F:endonuclease activity"/>
    <property type="evidence" value="ECO:0007669"/>
    <property type="project" value="InterPro"/>
</dbReference>
<protein>
    <submittedName>
        <fullName evidence="4">Uncharacterized protein DUF2510</fullName>
    </submittedName>
</protein>
<dbReference type="SMART" id="SM00507">
    <property type="entry name" value="HNHc"/>
    <property type="match status" value="1"/>
</dbReference>
<dbReference type="CDD" id="cd00085">
    <property type="entry name" value="HNHc"/>
    <property type="match status" value="1"/>
</dbReference>
<dbReference type="EMBL" id="QQAZ01000002">
    <property type="protein sequence ID" value="RDI53978.1"/>
    <property type="molecule type" value="Genomic_DNA"/>
</dbReference>
<dbReference type="InterPro" id="IPR018929">
    <property type="entry name" value="DUF2510"/>
</dbReference>
<dbReference type="AlphaFoldDB" id="A0A370HAL8"/>
<evidence type="ECO:0000256" key="2">
    <source>
        <dbReference type="SAM" id="MobiDB-lite"/>
    </source>
</evidence>
<dbReference type="InterPro" id="IPR003615">
    <property type="entry name" value="HNH_nuc"/>
</dbReference>
<dbReference type="OrthoDB" id="9802901at2"/>
<comment type="similarity">
    <text evidence="1">Belongs to the CAPAB/TerDEXZ family.</text>
</comment>
<organism evidence="4 5">
    <name type="scientific">Nocardia mexicana</name>
    <dbReference type="NCBI Taxonomy" id="279262"/>
    <lineage>
        <taxon>Bacteria</taxon>
        <taxon>Bacillati</taxon>
        <taxon>Actinomycetota</taxon>
        <taxon>Actinomycetes</taxon>
        <taxon>Mycobacteriales</taxon>
        <taxon>Nocardiaceae</taxon>
        <taxon>Nocardia</taxon>
    </lineage>
</organism>